<evidence type="ECO:0000256" key="2">
    <source>
        <dbReference type="ARBA" id="ARBA00004496"/>
    </source>
</evidence>
<keyword evidence="6" id="KW-0963">Cytoplasm</keyword>
<feature type="region of interest" description="Disordered" evidence="9">
    <location>
        <begin position="342"/>
        <end position="372"/>
    </location>
</feature>
<dbReference type="GO" id="GO:0005737">
    <property type="term" value="C:cytoplasm"/>
    <property type="evidence" value="ECO:0007669"/>
    <property type="project" value="UniProtKB-SubCell"/>
</dbReference>
<evidence type="ECO:0000256" key="5">
    <source>
        <dbReference type="ARBA" id="ARBA00020265"/>
    </source>
</evidence>
<dbReference type="EMBL" id="LR746267">
    <property type="protein sequence ID" value="CAA7394313.1"/>
    <property type="molecule type" value="Genomic_DNA"/>
</dbReference>
<comment type="pathway">
    <text evidence="3">tRNA modification; 5-methoxycarbonylmethyl-2-thiouridine-tRNA biosynthesis.</text>
</comment>
<evidence type="ECO:0000256" key="6">
    <source>
        <dbReference type="ARBA" id="ARBA00022490"/>
    </source>
</evidence>
<dbReference type="GO" id="GO:0033588">
    <property type="term" value="C:elongator holoenzyme complex"/>
    <property type="evidence" value="ECO:0007669"/>
    <property type="project" value="InterPro"/>
</dbReference>
<evidence type="ECO:0000256" key="3">
    <source>
        <dbReference type="ARBA" id="ARBA00005043"/>
    </source>
</evidence>
<dbReference type="InterPro" id="IPR008728">
    <property type="entry name" value="Elongator_complex_protein_4"/>
</dbReference>
<dbReference type="Pfam" id="PF05625">
    <property type="entry name" value="PAXNEB"/>
    <property type="match status" value="1"/>
</dbReference>
<dbReference type="PANTHER" id="PTHR12896:SF1">
    <property type="entry name" value="ELONGATOR COMPLEX PROTEIN 4"/>
    <property type="match status" value="1"/>
</dbReference>
<comment type="subcellular location">
    <subcellularLocation>
        <location evidence="2">Cytoplasm</location>
    </subcellularLocation>
    <subcellularLocation>
        <location evidence="1">Nucleus</location>
    </subcellularLocation>
</comment>
<evidence type="ECO:0000256" key="9">
    <source>
        <dbReference type="SAM" id="MobiDB-lite"/>
    </source>
</evidence>
<feature type="region of interest" description="Disordered" evidence="9">
    <location>
        <begin position="1"/>
        <end position="29"/>
    </location>
</feature>
<evidence type="ECO:0000256" key="1">
    <source>
        <dbReference type="ARBA" id="ARBA00004123"/>
    </source>
</evidence>
<accession>A0A7I8K9E3</accession>
<gene>
    <name evidence="10" type="ORF">SI8410_04004974</name>
</gene>
<evidence type="ECO:0000256" key="7">
    <source>
        <dbReference type="ARBA" id="ARBA00022694"/>
    </source>
</evidence>
<sequence>MATAAAGSSSFRRTNPSVTSLGGSPATAAAAGVKRGPNAALYVSSGIPTLDAILGGGFLLGSLVMIVEDAEAPHHLLLLRNFMAQGLIHTQPLLFASSTVDPRAFMGTLPSPLSSPSSSASSSSAQLAKGIGLRIAWQYRKYFGPQKDAPQGNNGDKKEFSCEFDLRKPLDKHLLIGEHIESARVQDYPNLGSLLDHCCAFLSRLQKNDSGIQCAGRIVIQSLCAPQCGFSKLDWDMISFIRSLKAALRASNGVAVLSFPASVLPPSFSVRWKHLADTLLSVSAIQDEDKNLAQLLSGYQDMVGFLKVHKVAQLNTQVPTIPEARTFSLKLQRRRSLVLEPLNQAPVSNGSDGSSDRSSGSCGSSKPSSVDF</sequence>
<name>A0A7I8K9E3_SPIIN</name>
<reference evidence="10" key="1">
    <citation type="submission" date="2020-02" db="EMBL/GenBank/DDBJ databases">
        <authorList>
            <person name="Scholz U."/>
            <person name="Mascher M."/>
            <person name="Fiebig A."/>
        </authorList>
    </citation>
    <scope>NUCLEOTIDE SEQUENCE</scope>
</reference>
<feature type="compositionally biased region" description="Low complexity" evidence="9">
    <location>
        <begin position="348"/>
        <end position="372"/>
    </location>
</feature>
<evidence type="ECO:0000313" key="10">
    <source>
        <dbReference type="EMBL" id="CAA7394313.1"/>
    </source>
</evidence>
<comment type="similarity">
    <text evidence="4">Belongs to the ELP4 family.</text>
</comment>
<keyword evidence="7" id="KW-0819">tRNA processing</keyword>
<evidence type="ECO:0000313" key="11">
    <source>
        <dbReference type="Proteomes" id="UP000663760"/>
    </source>
</evidence>
<dbReference type="OrthoDB" id="289162at2759"/>
<proteinExistence type="inferred from homology"/>
<dbReference type="InterPro" id="IPR027417">
    <property type="entry name" value="P-loop_NTPase"/>
</dbReference>
<keyword evidence="8" id="KW-0539">Nucleus</keyword>
<dbReference type="Proteomes" id="UP000663760">
    <property type="component" value="Chromosome 4"/>
</dbReference>
<dbReference type="PANTHER" id="PTHR12896">
    <property type="entry name" value="PAX6 NEIGHBOR PROTEIN PAXNEB"/>
    <property type="match status" value="1"/>
</dbReference>
<evidence type="ECO:0000256" key="4">
    <source>
        <dbReference type="ARBA" id="ARBA00007573"/>
    </source>
</evidence>
<keyword evidence="11" id="KW-1185">Reference proteome</keyword>
<feature type="compositionally biased region" description="Polar residues" evidence="9">
    <location>
        <begin position="1"/>
        <end position="22"/>
    </location>
</feature>
<dbReference type="UniPathway" id="UPA00988"/>
<dbReference type="GO" id="GO:0008023">
    <property type="term" value="C:transcription elongation factor complex"/>
    <property type="evidence" value="ECO:0007669"/>
    <property type="project" value="TreeGrafter"/>
</dbReference>
<dbReference type="Gene3D" id="3.40.50.300">
    <property type="entry name" value="P-loop containing nucleotide triphosphate hydrolases"/>
    <property type="match status" value="1"/>
</dbReference>
<dbReference type="AlphaFoldDB" id="A0A7I8K9E3"/>
<organism evidence="10 11">
    <name type="scientific">Spirodela intermedia</name>
    <name type="common">Intermediate duckweed</name>
    <dbReference type="NCBI Taxonomy" id="51605"/>
    <lineage>
        <taxon>Eukaryota</taxon>
        <taxon>Viridiplantae</taxon>
        <taxon>Streptophyta</taxon>
        <taxon>Embryophyta</taxon>
        <taxon>Tracheophyta</taxon>
        <taxon>Spermatophyta</taxon>
        <taxon>Magnoliopsida</taxon>
        <taxon>Liliopsida</taxon>
        <taxon>Araceae</taxon>
        <taxon>Lemnoideae</taxon>
        <taxon>Spirodela</taxon>
    </lineage>
</organism>
<evidence type="ECO:0000256" key="8">
    <source>
        <dbReference type="ARBA" id="ARBA00023242"/>
    </source>
</evidence>
<dbReference type="GO" id="GO:0002098">
    <property type="term" value="P:tRNA wobble uridine modification"/>
    <property type="evidence" value="ECO:0007669"/>
    <property type="project" value="InterPro"/>
</dbReference>
<protein>
    <recommendedName>
        <fullName evidence="5">Elongator complex protein 4</fullName>
    </recommendedName>
</protein>